<accession>A0A8X6HYD0</accession>
<proteinExistence type="predicted"/>
<evidence type="ECO:0000313" key="1">
    <source>
        <dbReference type="EMBL" id="GFR31993.1"/>
    </source>
</evidence>
<gene>
    <name evidence="1" type="ORF">TNCT_261761</name>
</gene>
<name>A0A8X6HYD0_TRICU</name>
<comment type="caution">
    <text evidence="1">The sequence shown here is derived from an EMBL/GenBank/DDBJ whole genome shotgun (WGS) entry which is preliminary data.</text>
</comment>
<dbReference type="EMBL" id="BMAO01039523">
    <property type="protein sequence ID" value="GFR31993.1"/>
    <property type="molecule type" value="Genomic_DNA"/>
</dbReference>
<evidence type="ECO:0000313" key="2">
    <source>
        <dbReference type="Proteomes" id="UP000887116"/>
    </source>
</evidence>
<dbReference type="Proteomes" id="UP000887116">
    <property type="component" value="Unassembled WGS sequence"/>
</dbReference>
<sequence length="125" mass="13977">MHFLSDPDRFPVASILRCGRLSLQTGNKRNNRKSIYNRKCMSQKGKQRKLSTGWGAVTLGLSYQYVQLNGSRGCGHIAENLWGACVSLPHPSAVAATGPNELVRTFATEKPMFKTLFYILSRLLF</sequence>
<protein>
    <submittedName>
        <fullName evidence="1">Uncharacterized protein</fullName>
    </submittedName>
</protein>
<reference evidence="1" key="1">
    <citation type="submission" date="2020-07" db="EMBL/GenBank/DDBJ databases">
        <title>Multicomponent nature underlies the extraordinary mechanical properties of spider dragline silk.</title>
        <authorList>
            <person name="Kono N."/>
            <person name="Nakamura H."/>
            <person name="Mori M."/>
            <person name="Yoshida Y."/>
            <person name="Ohtoshi R."/>
            <person name="Malay A.D."/>
            <person name="Moran D.A.P."/>
            <person name="Tomita M."/>
            <person name="Numata K."/>
            <person name="Arakawa K."/>
        </authorList>
    </citation>
    <scope>NUCLEOTIDE SEQUENCE</scope>
</reference>
<keyword evidence="2" id="KW-1185">Reference proteome</keyword>
<dbReference type="AlphaFoldDB" id="A0A8X6HYD0"/>
<organism evidence="1 2">
    <name type="scientific">Trichonephila clavata</name>
    <name type="common">Joro spider</name>
    <name type="synonym">Nephila clavata</name>
    <dbReference type="NCBI Taxonomy" id="2740835"/>
    <lineage>
        <taxon>Eukaryota</taxon>
        <taxon>Metazoa</taxon>
        <taxon>Ecdysozoa</taxon>
        <taxon>Arthropoda</taxon>
        <taxon>Chelicerata</taxon>
        <taxon>Arachnida</taxon>
        <taxon>Araneae</taxon>
        <taxon>Araneomorphae</taxon>
        <taxon>Entelegynae</taxon>
        <taxon>Araneoidea</taxon>
        <taxon>Nephilidae</taxon>
        <taxon>Trichonephila</taxon>
    </lineage>
</organism>